<keyword evidence="7 8" id="KW-0472">Membrane</keyword>
<dbReference type="GO" id="GO:0005886">
    <property type="term" value="C:plasma membrane"/>
    <property type="evidence" value="ECO:0007669"/>
    <property type="project" value="UniProtKB-SubCell"/>
</dbReference>
<evidence type="ECO:0000256" key="4">
    <source>
        <dbReference type="ARBA" id="ARBA00022692"/>
    </source>
</evidence>
<dbReference type="GO" id="GO:0006508">
    <property type="term" value="P:proteolysis"/>
    <property type="evidence" value="ECO:0007669"/>
    <property type="project" value="UniProtKB-KW"/>
</dbReference>
<dbReference type="NCBIfam" id="TIGR04124">
    <property type="entry name" value="archaeo_artE"/>
    <property type="match status" value="1"/>
</dbReference>
<name>A6UPD3_METVS</name>
<dbReference type="KEGG" id="mvn:Mevan_0448"/>
<feature type="transmembrane region" description="Helical" evidence="8">
    <location>
        <begin position="61"/>
        <end position="85"/>
    </location>
</feature>
<evidence type="ECO:0000256" key="6">
    <source>
        <dbReference type="ARBA" id="ARBA00022989"/>
    </source>
</evidence>
<dbReference type="NCBIfam" id="TIGR04178">
    <property type="entry name" value="exo_archaeo"/>
    <property type="match status" value="1"/>
</dbReference>
<keyword evidence="5" id="KW-0378">Hydrolase</keyword>
<dbReference type="InterPro" id="IPR019127">
    <property type="entry name" value="Exosortase"/>
</dbReference>
<accession>A6UPD3</accession>
<dbReference type="HOGENOM" id="CLU_134207_0_0_2"/>
<evidence type="ECO:0000256" key="7">
    <source>
        <dbReference type="ARBA" id="ARBA00023136"/>
    </source>
</evidence>
<dbReference type="AlphaFoldDB" id="A6UPD3"/>
<comment type="subcellular location">
    <subcellularLocation>
        <location evidence="1">Cell membrane</location>
        <topology evidence="1">Multi-pass membrane protein</topology>
    </subcellularLocation>
</comment>
<keyword evidence="3" id="KW-0645">Protease</keyword>
<evidence type="ECO:0000313" key="9">
    <source>
        <dbReference type="EMBL" id="ABR54355.1"/>
    </source>
</evidence>
<dbReference type="eggNOG" id="arCOG04471">
    <property type="taxonomic scope" value="Archaea"/>
</dbReference>
<dbReference type="RefSeq" id="WP_011972258.1">
    <property type="nucleotide sequence ID" value="NC_009634.1"/>
</dbReference>
<dbReference type="InterPro" id="IPR026485">
    <property type="entry name" value="Archaeo_ArtE"/>
</dbReference>
<evidence type="ECO:0000256" key="3">
    <source>
        <dbReference type="ARBA" id="ARBA00022670"/>
    </source>
</evidence>
<dbReference type="Pfam" id="PF09721">
    <property type="entry name" value="Exosortase_EpsH"/>
    <property type="match status" value="1"/>
</dbReference>
<keyword evidence="4 8" id="KW-0812">Transmembrane</keyword>
<feature type="transmembrane region" description="Helical" evidence="8">
    <location>
        <begin position="130"/>
        <end position="148"/>
    </location>
</feature>
<evidence type="ECO:0000256" key="2">
    <source>
        <dbReference type="ARBA" id="ARBA00022475"/>
    </source>
</evidence>
<protein>
    <recommendedName>
        <fullName evidence="11">Exosortase EpsH-related protein</fullName>
    </recommendedName>
</protein>
<organism evidence="9 10">
    <name type="scientific">Methanococcus vannielii (strain ATCC 35089 / DSM 1224 / JCM 13029 / OCM 148 / SB)</name>
    <dbReference type="NCBI Taxonomy" id="406327"/>
    <lineage>
        <taxon>Archaea</taxon>
        <taxon>Methanobacteriati</taxon>
        <taxon>Methanobacteriota</taxon>
        <taxon>Methanomada group</taxon>
        <taxon>Methanococci</taxon>
        <taxon>Methanococcales</taxon>
        <taxon>Methanococcaceae</taxon>
        <taxon>Methanococcus</taxon>
    </lineage>
</organism>
<evidence type="ECO:0000313" key="10">
    <source>
        <dbReference type="Proteomes" id="UP000001107"/>
    </source>
</evidence>
<evidence type="ECO:0000256" key="8">
    <source>
        <dbReference type="SAM" id="Phobius"/>
    </source>
</evidence>
<dbReference type="GeneID" id="5325369"/>
<keyword evidence="2" id="KW-1003">Cell membrane</keyword>
<dbReference type="STRING" id="406327.Mevan_0448"/>
<evidence type="ECO:0000256" key="5">
    <source>
        <dbReference type="ARBA" id="ARBA00022801"/>
    </source>
</evidence>
<dbReference type="GO" id="GO:0008233">
    <property type="term" value="F:peptidase activity"/>
    <property type="evidence" value="ECO:0007669"/>
    <property type="project" value="UniProtKB-KW"/>
</dbReference>
<proteinExistence type="predicted"/>
<reference evidence="9" key="1">
    <citation type="submission" date="2007-06" db="EMBL/GenBank/DDBJ databases">
        <title>Complete sequence of Methanococcus vannielii SB.</title>
        <authorList>
            <consortium name="US DOE Joint Genome Institute"/>
            <person name="Copeland A."/>
            <person name="Lucas S."/>
            <person name="Lapidus A."/>
            <person name="Barry K."/>
            <person name="Glavina del Rio T."/>
            <person name="Dalin E."/>
            <person name="Tice H."/>
            <person name="Pitluck S."/>
            <person name="Chain P."/>
            <person name="Malfatti S."/>
            <person name="Shin M."/>
            <person name="Vergez L."/>
            <person name="Schmutz J."/>
            <person name="Larimer F."/>
            <person name="Land M."/>
            <person name="Hauser L."/>
            <person name="Kyrpides N."/>
            <person name="Anderson I."/>
            <person name="Sieprawska-Lupa M."/>
            <person name="Whitman W.B."/>
            <person name="Richardson P."/>
        </authorList>
    </citation>
    <scope>NUCLEOTIDE SEQUENCE [LARGE SCALE GENOMIC DNA]</scope>
    <source>
        <strain evidence="9">SB</strain>
    </source>
</reference>
<keyword evidence="6 8" id="KW-1133">Transmembrane helix</keyword>
<evidence type="ECO:0008006" key="11">
    <source>
        <dbReference type="Google" id="ProtNLM"/>
    </source>
</evidence>
<keyword evidence="10" id="KW-1185">Reference proteome</keyword>
<gene>
    <name evidence="9" type="ordered locus">Mevan_0448</name>
</gene>
<feature type="transmembrane region" description="Helical" evidence="8">
    <location>
        <begin position="92"/>
        <end position="118"/>
    </location>
</feature>
<evidence type="ECO:0000256" key="1">
    <source>
        <dbReference type="ARBA" id="ARBA00004651"/>
    </source>
</evidence>
<dbReference type="Proteomes" id="UP000001107">
    <property type="component" value="Chromosome"/>
</dbReference>
<feature type="transmembrane region" description="Helical" evidence="8">
    <location>
        <begin position="7"/>
        <end position="24"/>
    </location>
</feature>
<dbReference type="InterPro" id="IPR026392">
    <property type="entry name" value="Exo/Archaeosortase_dom"/>
</dbReference>
<sequence length="164" mass="18389">MEKINKSILLLKFMVSSISIYFIIMPLESFLIYPIAYQSHFILNLIGYSSLDGNLINLSNISIMIVKACTSVTTISILLGFVFSVSKSIKEFIFGGIFCTGIIYTGNIIRIVITSILANHFGMLSFFHDFVGYISTLILAVITVFAWLKFQKQLHLKSGKDNVI</sequence>
<dbReference type="EMBL" id="CP000742">
    <property type="protein sequence ID" value="ABR54355.1"/>
    <property type="molecule type" value="Genomic_DNA"/>
</dbReference>